<evidence type="ECO:0000256" key="1">
    <source>
        <dbReference type="SAM" id="MobiDB-lite"/>
    </source>
</evidence>
<keyword evidence="4" id="KW-1185">Reference proteome</keyword>
<sequence length="209" mass="24171">MRFFYHFRRPCRRQPRGHRGVLQCVTNQPTASRRTIPRVPPHTFPQLHHSTYNAAQRHTPTHCPICPPVHHQPSEQTSHYLTSMQLKQEKRQQQQGPNRQYRHSGTTRLHAQRRSPASPYLPRCSALASRVHTYIHTFLAVTLSDDWPPCLASCFPAWCFNRSFLFLLFYLVELTRSWARDHGWGRAVSGVLIGGGCGAWYCFLGVVWG</sequence>
<keyword evidence="2" id="KW-0472">Membrane</keyword>
<keyword evidence="2" id="KW-1133">Transmembrane helix</keyword>
<evidence type="ECO:0000313" key="4">
    <source>
        <dbReference type="Proteomes" id="UP001360953"/>
    </source>
</evidence>
<proteinExistence type="predicted"/>
<reference evidence="3 4" key="1">
    <citation type="submission" date="2024-04" db="EMBL/GenBank/DDBJ databases">
        <title>Phyllosticta paracitricarpa is synonymous to the EU quarantine fungus P. citricarpa based on phylogenomic analyses.</title>
        <authorList>
            <consortium name="Lawrence Berkeley National Laboratory"/>
            <person name="Van ingen-buijs V.A."/>
            <person name="Van westerhoven A.C."/>
            <person name="Haridas S."/>
            <person name="Skiadas P."/>
            <person name="Martin F."/>
            <person name="Groenewald J.Z."/>
            <person name="Crous P.W."/>
            <person name="Seidl M.F."/>
        </authorList>
    </citation>
    <scope>NUCLEOTIDE SEQUENCE [LARGE SCALE GENOMIC DNA]</scope>
    <source>
        <strain evidence="3 4">CPC 17464</strain>
    </source>
</reference>
<dbReference type="EMBL" id="JBBPEH010000011">
    <property type="protein sequence ID" value="KAK7532307.1"/>
    <property type="molecule type" value="Genomic_DNA"/>
</dbReference>
<dbReference type="Proteomes" id="UP001360953">
    <property type="component" value="Unassembled WGS sequence"/>
</dbReference>
<evidence type="ECO:0000313" key="3">
    <source>
        <dbReference type="EMBL" id="KAK7532307.1"/>
    </source>
</evidence>
<organism evidence="3 4">
    <name type="scientific">Phyllosticta citribraziliensis</name>
    <dbReference type="NCBI Taxonomy" id="989973"/>
    <lineage>
        <taxon>Eukaryota</taxon>
        <taxon>Fungi</taxon>
        <taxon>Dikarya</taxon>
        <taxon>Ascomycota</taxon>
        <taxon>Pezizomycotina</taxon>
        <taxon>Dothideomycetes</taxon>
        <taxon>Dothideomycetes incertae sedis</taxon>
        <taxon>Botryosphaeriales</taxon>
        <taxon>Phyllostictaceae</taxon>
        <taxon>Phyllosticta</taxon>
    </lineage>
</organism>
<gene>
    <name evidence="3" type="ORF">J3D65DRAFT_102086</name>
</gene>
<evidence type="ECO:0000256" key="2">
    <source>
        <dbReference type="SAM" id="Phobius"/>
    </source>
</evidence>
<accession>A0ABR1LF59</accession>
<feature type="transmembrane region" description="Helical" evidence="2">
    <location>
        <begin position="184"/>
        <end position="208"/>
    </location>
</feature>
<name>A0ABR1LF59_9PEZI</name>
<comment type="caution">
    <text evidence="3">The sequence shown here is derived from an EMBL/GenBank/DDBJ whole genome shotgun (WGS) entry which is preliminary data.</text>
</comment>
<protein>
    <submittedName>
        <fullName evidence="3">Uncharacterized protein</fullName>
    </submittedName>
</protein>
<feature type="region of interest" description="Disordered" evidence="1">
    <location>
        <begin position="86"/>
        <end position="119"/>
    </location>
</feature>
<dbReference type="RefSeq" id="XP_066651975.1">
    <property type="nucleotide sequence ID" value="XM_066793632.1"/>
</dbReference>
<dbReference type="GeneID" id="92026538"/>
<keyword evidence="2" id="KW-0812">Transmembrane</keyword>